<accession>A0A518EPS1</accession>
<keyword evidence="3" id="KW-1185">Reference proteome</keyword>
<dbReference type="PANTHER" id="PTHR34818:SF1">
    <property type="entry name" value="PROTEIN BLI-3"/>
    <property type="match status" value="1"/>
</dbReference>
<dbReference type="Proteomes" id="UP000320390">
    <property type="component" value="Chromosome"/>
</dbReference>
<dbReference type="PANTHER" id="PTHR34818">
    <property type="entry name" value="PROTEIN BLI-3"/>
    <property type="match status" value="1"/>
</dbReference>
<proteinExistence type="predicted"/>
<dbReference type="Pfam" id="PF16242">
    <property type="entry name" value="Pyrid_ox_like"/>
    <property type="match status" value="1"/>
</dbReference>
<dbReference type="InterPro" id="IPR012349">
    <property type="entry name" value="Split_barrel_FMN-bd"/>
</dbReference>
<evidence type="ECO:0000259" key="1">
    <source>
        <dbReference type="Pfam" id="PF16242"/>
    </source>
</evidence>
<dbReference type="RefSeq" id="WP_145195954.1">
    <property type="nucleotide sequence ID" value="NZ_CP036434.1"/>
</dbReference>
<dbReference type="EMBL" id="CP036434">
    <property type="protein sequence ID" value="QDV06082.1"/>
    <property type="molecule type" value="Genomic_DNA"/>
</dbReference>
<organism evidence="2 3">
    <name type="scientific">Saltatorellus ferox</name>
    <dbReference type="NCBI Taxonomy" id="2528018"/>
    <lineage>
        <taxon>Bacteria</taxon>
        <taxon>Pseudomonadati</taxon>
        <taxon>Planctomycetota</taxon>
        <taxon>Planctomycetia</taxon>
        <taxon>Planctomycetia incertae sedis</taxon>
        <taxon>Saltatorellus</taxon>
    </lineage>
</organism>
<dbReference type="AlphaFoldDB" id="A0A518EPS1"/>
<dbReference type="SUPFAM" id="SSF50475">
    <property type="entry name" value="FMN-binding split barrel"/>
    <property type="match status" value="1"/>
</dbReference>
<dbReference type="Gene3D" id="2.30.110.10">
    <property type="entry name" value="Electron Transport, Fmn-binding Protein, Chain A"/>
    <property type="match status" value="1"/>
</dbReference>
<dbReference type="InterPro" id="IPR052917">
    <property type="entry name" value="Stress-Dev_Protein"/>
</dbReference>
<dbReference type="InterPro" id="IPR038725">
    <property type="entry name" value="YdaG_split_barrel_FMN-bd"/>
</dbReference>
<reference evidence="2 3" key="1">
    <citation type="submission" date="2019-02" db="EMBL/GenBank/DDBJ databases">
        <title>Deep-cultivation of Planctomycetes and their phenomic and genomic characterization uncovers novel biology.</title>
        <authorList>
            <person name="Wiegand S."/>
            <person name="Jogler M."/>
            <person name="Boedeker C."/>
            <person name="Pinto D."/>
            <person name="Vollmers J."/>
            <person name="Rivas-Marin E."/>
            <person name="Kohn T."/>
            <person name="Peeters S.H."/>
            <person name="Heuer A."/>
            <person name="Rast P."/>
            <person name="Oberbeckmann S."/>
            <person name="Bunk B."/>
            <person name="Jeske O."/>
            <person name="Meyerdierks A."/>
            <person name="Storesund J.E."/>
            <person name="Kallscheuer N."/>
            <person name="Luecker S."/>
            <person name="Lage O.M."/>
            <person name="Pohl T."/>
            <person name="Merkel B.J."/>
            <person name="Hornburger P."/>
            <person name="Mueller R.-W."/>
            <person name="Bruemmer F."/>
            <person name="Labrenz M."/>
            <person name="Spormann A.M."/>
            <person name="Op den Camp H."/>
            <person name="Overmann J."/>
            <person name="Amann R."/>
            <person name="Jetten M.S.M."/>
            <person name="Mascher T."/>
            <person name="Medema M.H."/>
            <person name="Devos D.P."/>
            <person name="Kaster A.-K."/>
            <person name="Ovreas L."/>
            <person name="Rohde M."/>
            <person name="Galperin M.Y."/>
            <person name="Jogler C."/>
        </authorList>
    </citation>
    <scope>NUCLEOTIDE SEQUENCE [LARGE SCALE GENOMIC DNA]</scope>
    <source>
        <strain evidence="2 3">Poly30</strain>
    </source>
</reference>
<protein>
    <submittedName>
        <fullName evidence="2">Pyridoxamine 5'-phosphate oxidase</fullName>
    </submittedName>
</protein>
<dbReference type="OrthoDB" id="9795235at2"/>
<evidence type="ECO:0000313" key="3">
    <source>
        <dbReference type="Proteomes" id="UP000320390"/>
    </source>
</evidence>
<feature type="domain" description="General stress protein FMN-binding split barrel" evidence="1">
    <location>
        <begin position="8"/>
        <end position="153"/>
    </location>
</feature>
<name>A0A518EPS1_9BACT</name>
<evidence type="ECO:0000313" key="2">
    <source>
        <dbReference type="EMBL" id="QDV06082.1"/>
    </source>
</evidence>
<gene>
    <name evidence="2" type="ORF">Poly30_15860</name>
</gene>
<sequence>MSQQESPKEKLVDLLKSFDEAMLVTRASDGELRSRPMRIVATKPSGEMVFVTGLDQVKVDEILAEPQVNVACHDGKRSVSVSAKATVSNDRERIGLYHDKSWDLWFPEGVNDPNIALIDVHPSTAEYWDGSGLNRLKFAAAAAGALMRGEAMDPDSTEHGTVKMK</sequence>